<dbReference type="AlphaFoldDB" id="A0A0C3QMP0"/>
<gene>
    <name evidence="1" type="ORF">M407DRAFT_21739</name>
</gene>
<accession>A0A0C3QMP0</accession>
<protein>
    <submittedName>
        <fullName evidence="1">Uncharacterized protein</fullName>
    </submittedName>
</protein>
<organism evidence="1 2">
    <name type="scientific">Tulasnella calospora MUT 4182</name>
    <dbReference type="NCBI Taxonomy" id="1051891"/>
    <lineage>
        <taxon>Eukaryota</taxon>
        <taxon>Fungi</taxon>
        <taxon>Dikarya</taxon>
        <taxon>Basidiomycota</taxon>
        <taxon>Agaricomycotina</taxon>
        <taxon>Agaricomycetes</taxon>
        <taxon>Cantharellales</taxon>
        <taxon>Tulasnellaceae</taxon>
        <taxon>Tulasnella</taxon>
    </lineage>
</organism>
<reference evidence="1 2" key="1">
    <citation type="submission" date="2014-04" db="EMBL/GenBank/DDBJ databases">
        <authorList>
            <consortium name="DOE Joint Genome Institute"/>
            <person name="Kuo A."/>
            <person name="Girlanda M."/>
            <person name="Perotto S."/>
            <person name="Kohler A."/>
            <person name="Nagy L.G."/>
            <person name="Floudas D."/>
            <person name="Copeland A."/>
            <person name="Barry K.W."/>
            <person name="Cichocki N."/>
            <person name="Veneault-Fourrey C."/>
            <person name="LaButti K."/>
            <person name="Lindquist E.A."/>
            <person name="Lipzen A."/>
            <person name="Lundell T."/>
            <person name="Morin E."/>
            <person name="Murat C."/>
            <person name="Sun H."/>
            <person name="Tunlid A."/>
            <person name="Henrissat B."/>
            <person name="Grigoriev I.V."/>
            <person name="Hibbett D.S."/>
            <person name="Martin F."/>
            <person name="Nordberg H.P."/>
            <person name="Cantor M.N."/>
            <person name="Hua S.X."/>
        </authorList>
    </citation>
    <scope>NUCLEOTIDE SEQUENCE [LARGE SCALE GENOMIC DNA]</scope>
    <source>
        <strain evidence="1 2">MUT 4182</strain>
    </source>
</reference>
<evidence type="ECO:0000313" key="1">
    <source>
        <dbReference type="EMBL" id="KIO29171.1"/>
    </source>
</evidence>
<proteinExistence type="predicted"/>
<keyword evidence="2" id="KW-1185">Reference proteome</keyword>
<reference evidence="2" key="2">
    <citation type="submission" date="2015-01" db="EMBL/GenBank/DDBJ databases">
        <title>Evolutionary Origins and Diversification of the Mycorrhizal Mutualists.</title>
        <authorList>
            <consortium name="DOE Joint Genome Institute"/>
            <consortium name="Mycorrhizal Genomics Consortium"/>
            <person name="Kohler A."/>
            <person name="Kuo A."/>
            <person name="Nagy L.G."/>
            <person name="Floudas D."/>
            <person name="Copeland A."/>
            <person name="Barry K.W."/>
            <person name="Cichocki N."/>
            <person name="Veneault-Fourrey C."/>
            <person name="LaButti K."/>
            <person name="Lindquist E.A."/>
            <person name="Lipzen A."/>
            <person name="Lundell T."/>
            <person name="Morin E."/>
            <person name="Murat C."/>
            <person name="Riley R."/>
            <person name="Ohm R."/>
            <person name="Sun H."/>
            <person name="Tunlid A."/>
            <person name="Henrissat B."/>
            <person name="Grigoriev I.V."/>
            <person name="Hibbett D.S."/>
            <person name="Martin F."/>
        </authorList>
    </citation>
    <scope>NUCLEOTIDE SEQUENCE [LARGE SCALE GENOMIC DNA]</scope>
    <source>
        <strain evidence="2">MUT 4182</strain>
    </source>
</reference>
<dbReference type="EMBL" id="KN822986">
    <property type="protein sequence ID" value="KIO29171.1"/>
    <property type="molecule type" value="Genomic_DNA"/>
</dbReference>
<evidence type="ECO:0000313" key="2">
    <source>
        <dbReference type="Proteomes" id="UP000054248"/>
    </source>
</evidence>
<name>A0A0C3QMP0_9AGAM</name>
<dbReference type="HOGENOM" id="CLU_061438_0_0_1"/>
<sequence length="288" mass="31626">MDSGWRGTAGYISSRISRDWAFDQGKSQDYTWLANFASTCFVGSALRWHISLDKTTRSDWALLEQALIEAYPPVPRIIEQMPLPSLPARFATSPTNPSITGEQLDTLSESIEIARVRVVTEDGASLLGVLSRTLNSHGCHVLSESSSDALHVEYMSSMPHHLRLLNSPTDADWLSACFLGKLHEKPGKTQRAFLVAAKGTDDQGTTSHTSKAASKQPRHSALWHVSSSGALTASVRTTTGSSYPLVAVMQKSERYIYFTSNEAIYYLNQICRVHLELISVEAPTPASL</sequence>
<dbReference type="Proteomes" id="UP000054248">
    <property type="component" value="Unassembled WGS sequence"/>
</dbReference>